<comment type="caution">
    <text evidence="2">The sequence shown here is derived from an EMBL/GenBank/DDBJ whole genome shotgun (WGS) entry which is preliminary data.</text>
</comment>
<organism evidence="2 3">
    <name type="scientific">Durusdinium trenchii</name>
    <dbReference type="NCBI Taxonomy" id="1381693"/>
    <lineage>
        <taxon>Eukaryota</taxon>
        <taxon>Sar</taxon>
        <taxon>Alveolata</taxon>
        <taxon>Dinophyceae</taxon>
        <taxon>Suessiales</taxon>
        <taxon>Symbiodiniaceae</taxon>
        <taxon>Durusdinium</taxon>
    </lineage>
</organism>
<evidence type="ECO:0000256" key="1">
    <source>
        <dbReference type="SAM" id="MobiDB-lite"/>
    </source>
</evidence>
<accession>A0ABP0KL78</accession>
<feature type="region of interest" description="Disordered" evidence="1">
    <location>
        <begin position="25"/>
        <end position="55"/>
    </location>
</feature>
<proteinExistence type="predicted"/>
<name>A0ABP0KL78_9DINO</name>
<gene>
    <name evidence="2" type="ORF">CCMP2556_LOCUS16581</name>
</gene>
<reference evidence="2 3" key="1">
    <citation type="submission" date="2024-02" db="EMBL/GenBank/DDBJ databases">
        <authorList>
            <person name="Chen Y."/>
            <person name="Shah S."/>
            <person name="Dougan E. K."/>
            <person name="Thang M."/>
            <person name="Chan C."/>
        </authorList>
    </citation>
    <scope>NUCLEOTIDE SEQUENCE [LARGE SCALE GENOMIC DNA]</scope>
</reference>
<evidence type="ECO:0000313" key="3">
    <source>
        <dbReference type="Proteomes" id="UP001642484"/>
    </source>
</evidence>
<sequence>MSNILPHVVPLRSFTVILPAASQIHRQDGQGARQFGTSRKGEESDAKNGQGGEEEGWKCLAEVSKAEVATSRWRVTVNRGAWPGSPCKSELEPWVTPQSFASKEPPVFMWASRCRRAVLLVDGKETLKEVRFRFELLGKDSSAAPDVLAVGQKGTLLGLQLLATHFDGKLPLARLEKVEEEVVLAHAGPGFKVKGYHNYRLNFLEKERWLDVSVQKSWPSAAEDKLRVANNTTVMPLAKAVAARQKALPEGGALLLETTLLGTQDQKRLRVSHLAQAVARAYAWQVRPVDPSLPVRLFHCTGWLRRQGPDAPLLQLVILPEGRPCNE</sequence>
<dbReference type="Proteomes" id="UP001642484">
    <property type="component" value="Unassembled WGS sequence"/>
</dbReference>
<evidence type="ECO:0000313" key="2">
    <source>
        <dbReference type="EMBL" id="CAK9026973.1"/>
    </source>
</evidence>
<dbReference type="EMBL" id="CAXAMN010008890">
    <property type="protein sequence ID" value="CAK9026973.1"/>
    <property type="molecule type" value="Genomic_DNA"/>
</dbReference>
<keyword evidence="3" id="KW-1185">Reference proteome</keyword>
<protein>
    <submittedName>
        <fullName evidence="2">Uncharacterized protein</fullName>
    </submittedName>
</protein>